<sequence length="310" mass="34118">MEGEPILPVSASEDAVLAASSDTDLASVGSPEDRDPSESLTLSDGDDRDHDQVSEHAHNGDHYSENDAVAVDDLKQRIVKQVEYYFSDENLPNDKYMLNMMKKNKQGFVPVGIIASFRKMKKLSRDDAFISSALKESAFLVVSADGKKLHALVEYEEAEAAEKAAKTLNNEGDWRNGMRVKLLNRVAKYVQRRQVRTESEPNKKTVGFLFDHTGTAENMNENHGHNRDTAGEENGDHAMKEKNGDSGHKNVSYGRGRKHKHRGLNGYGHGIVACTQPTTEASKPPPGPKMPDGTRGFAMGRGQPQISGRS</sequence>
<dbReference type="InterPro" id="IPR002344">
    <property type="entry name" value="Lupus_La"/>
</dbReference>
<evidence type="ECO:0000256" key="2">
    <source>
        <dbReference type="ARBA" id="ARBA00022884"/>
    </source>
</evidence>
<dbReference type="GO" id="GO:0005634">
    <property type="term" value="C:nucleus"/>
    <property type="evidence" value="ECO:0007669"/>
    <property type="project" value="UniProtKB-SubCell"/>
</dbReference>
<dbReference type="Gene3D" id="1.10.10.10">
    <property type="entry name" value="Winged helix-like DNA-binding domain superfamily/Winged helix DNA-binding domain"/>
    <property type="match status" value="1"/>
</dbReference>
<dbReference type="PANTHER" id="PTHR22792">
    <property type="entry name" value="LUPUS LA PROTEIN-RELATED"/>
    <property type="match status" value="1"/>
</dbReference>
<dbReference type="InterPro" id="IPR036390">
    <property type="entry name" value="WH_DNA-bd_sf"/>
</dbReference>
<feature type="region of interest" description="Disordered" evidence="5">
    <location>
        <begin position="1"/>
        <end position="67"/>
    </location>
</feature>
<gene>
    <name evidence="7" type="ORF">SAY87_004635</name>
</gene>
<dbReference type="GO" id="GO:0006396">
    <property type="term" value="P:RNA processing"/>
    <property type="evidence" value="ECO:0007669"/>
    <property type="project" value="InterPro"/>
</dbReference>
<evidence type="ECO:0000313" key="7">
    <source>
        <dbReference type="EMBL" id="KAK4751153.1"/>
    </source>
</evidence>
<dbReference type="InterPro" id="IPR006630">
    <property type="entry name" value="La_HTH"/>
</dbReference>
<comment type="subcellular location">
    <subcellularLocation>
        <location evidence="1">Nucleus</location>
    </subcellularLocation>
</comment>
<dbReference type="GO" id="GO:0003729">
    <property type="term" value="F:mRNA binding"/>
    <property type="evidence" value="ECO:0007669"/>
    <property type="project" value="TreeGrafter"/>
</dbReference>
<dbReference type="Pfam" id="PF05383">
    <property type="entry name" value="La"/>
    <property type="match status" value="1"/>
</dbReference>
<protein>
    <recommendedName>
        <fullName evidence="6">HTH La-type RNA-binding domain-containing protein</fullName>
    </recommendedName>
</protein>
<dbReference type="SUPFAM" id="SSF46785">
    <property type="entry name" value="Winged helix' DNA-binding domain"/>
    <property type="match status" value="1"/>
</dbReference>
<comment type="caution">
    <text evidence="7">The sequence shown here is derived from an EMBL/GenBank/DDBJ whole genome shotgun (WGS) entry which is preliminary data.</text>
</comment>
<organism evidence="7 8">
    <name type="scientific">Trapa incisa</name>
    <dbReference type="NCBI Taxonomy" id="236973"/>
    <lineage>
        <taxon>Eukaryota</taxon>
        <taxon>Viridiplantae</taxon>
        <taxon>Streptophyta</taxon>
        <taxon>Embryophyta</taxon>
        <taxon>Tracheophyta</taxon>
        <taxon>Spermatophyta</taxon>
        <taxon>Magnoliopsida</taxon>
        <taxon>eudicotyledons</taxon>
        <taxon>Gunneridae</taxon>
        <taxon>Pentapetalae</taxon>
        <taxon>rosids</taxon>
        <taxon>malvids</taxon>
        <taxon>Myrtales</taxon>
        <taxon>Lythraceae</taxon>
        <taxon>Trapa</taxon>
    </lineage>
</organism>
<proteinExistence type="predicted"/>
<dbReference type="EMBL" id="JAXIOK010000017">
    <property type="protein sequence ID" value="KAK4751153.1"/>
    <property type="molecule type" value="Genomic_DNA"/>
</dbReference>
<dbReference type="SMART" id="SM00715">
    <property type="entry name" value="LA"/>
    <property type="match status" value="1"/>
</dbReference>
<name>A0AAN7JQ75_9MYRT</name>
<evidence type="ECO:0000256" key="4">
    <source>
        <dbReference type="PROSITE-ProRule" id="PRU00332"/>
    </source>
</evidence>
<evidence type="ECO:0000256" key="1">
    <source>
        <dbReference type="ARBA" id="ARBA00004123"/>
    </source>
</evidence>
<evidence type="ECO:0000256" key="3">
    <source>
        <dbReference type="ARBA" id="ARBA00023242"/>
    </source>
</evidence>
<evidence type="ECO:0000256" key="5">
    <source>
        <dbReference type="SAM" id="MobiDB-lite"/>
    </source>
</evidence>
<evidence type="ECO:0000313" key="8">
    <source>
        <dbReference type="Proteomes" id="UP001345219"/>
    </source>
</evidence>
<dbReference type="AlphaFoldDB" id="A0AAN7JQ75"/>
<dbReference type="PROSITE" id="PS50961">
    <property type="entry name" value="HTH_LA"/>
    <property type="match status" value="1"/>
</dbReference>
<feature type="compositionally biased region" description="Basic and acidic residues" evidence="5">
    <location>
        <begin position="45"/>
        <end position="65"/>
    </location>
</feature>
<feature type="compositionally biased region" description="Basic and acidic residues" evidence="5">
    <location>
        <begin position="220"/>
        <end position="248"/>
    </location>
</feature>
<dbReference type="GO" id="GO:1990904">
    <property type="term" value="C:ribonucleoprotein complex"/>
    <property type="evidence" value="ECO:0007669"/>
    <property type="project" value="InterPro"/>
</dbReference>
<dbReference type="PANTHER" id="PTHR22792:SF159">
    <property type="entry name" value="LA-RELATED PROTEIN 1B-RELATED"/>
    <property type="match status" value="1"/>
</dbReference>
<accession>A0AAN7JQ75</accession>
<dbReference type="PRINTS" id="PR00302">
    <property type="entry name" value="LUPUSLA"/>
</dbReference>
<evidence type="ECO:0000259" key="6">
    <source>
        <dbReference type="PROSITE" id="PS50961"/>
    </source>
</evidence>
<keyword evidence="8" id="KW-1185">Reference proteome</keyword>
<keyword evidence="3" id="KW-0539">Nucleus</keyword>
<reference evidence="7 8" key="1">
    <citation type="journal article" date="2023" name="Hortic Res">
        <title>Pangenome of water caltrop reveals structural variations and asymmetric subgenome divergence after allopolyploidization.</title>
        <authorList>
            <person name="Zhang X."/>
            <person name="Chen Y."/>
            <person name="Wang L."/>
            <person name="Yuan Y."/>
            <person name="Fang M."/>
            <person name="Shi L."/>
            <person name="Lu R."/>
            <person name="Comes H.P."/>
            <person name="Ma Y."/>
            <person name="Chen Y."/>
            <person name="Huang G."/>
            <person name="Zhou Y."/>
            <person name="Zheng Z."/>
            <person name="Qiu Y."/>
        </authorList>
    </citation>
    <scope>NUCLEOTIDE SEQUENCE [LARGE SCALE GENOMIC DNA]</scope>
    <source>
        <tissue evidence="7">Roots</tissue>
    </source>
</reference>
<dbReference type="InterPro" id="IPR036388">
    <property type="entry name" value="WH-like_DNA-bd_sf"/>
</dbReference>
<feature type="region of interest" description="Disordered" evidence="5">
    <location>
        <begin position="215"/>
        <end position="310"/>
    </location>
</feature>
<dbReference type="InterPro" id="IPR045180">
    <property type="entry name" value="La_dom_prot"/>
</dbReference>
<dbReference type="Proteomes" id="UP001345219">
    <property type="component" value="Chromosome 4"/>
</dbReference>
<keyword evidence="2 4" id="KW-0694">RNA-binding</keyword>
<feature type="domain" description="HTH La-type RNA-binding" evidence="6">
    <location>
        <begin position="68"/>
        <end position="159"/>
    </location>
</feature>